<dbReference type="InterPro" id="IPR050266">
    <property type="entry name" value="AB_hydrolase_sf"/>
</dbReference>
<dbReference type="Gene3D" id="3.40.50.1820">
    <property type="entry name" value="alpha/beta hydrolase"/>
    <property type="match status" value="1"/>
</dbReference>
<dbReference type="OrthoDB" id="9805423at2"/>
<feature type="domain" description="AB hydrolase-1" evidence="1">
    <location>
        <begin position="20"/>
        <end position="254"/>
    </location>
</feature>
<sequence length="267" mass="30688">MFYRYQELEMHYKIYGHGTPILMIHGLSCDMRLMVGCMKPIFKDIDGFQRIYIDLPGMGLSNAPLSFASCDKILEALLAFIEDNIKGNFILAGESYGGYLVNGIISIMPERVIKAIEICPMVVENHDERRKASKNFTDFDEEFMATLSEQNRKYFSNFAVIANKDTYDRYASDIIPGIKCFDKNFIYMLRKNYCFSFDLYARLVALKFDKPVLIFAGKQDTAVGYVDLYEGLVPLFPQASFILLNKAGHNLQIEQKDVFEAIIKNWL</sequence>
<dbReference type="AlphaFoldDB" id="A0A1E8GMP2"/>
<dbReference type="RefSeq" id="WP_070792731.1">
    <property type="nucleotide sequence ID" value="NZ_MKIR01000023.1"/>
</dbReference>
<dbReference type="SUPFAM" id="SSF53474">
    <property type="entry name" value="alpha/beta-Hydrolases"/>
    <property type="match status" value="1"/>
</dbReference>
<dbReference type="PANTHER" id="PTHR43798">
    <property type="entry name" value="MONOACYLGLYCEROL LIPASE"/>
    <property type="match status" value="1"/>
</dbReference>
<dbReference type="Proteomes" id="UP000178622">
    <property type="component" value="Unassembled WGS sequence"/>
</dbReference>
<evidence type="ECO:0000313" key="2">
    <source>
        <dbReference type="EMBL" id="OFI48798.1"/>
    </source>
</evidence>
<evidence type="ECO:0000313" key="3">
    <source>
        <dbReference type="Proteomes" id="UP000178622"/>
    </source>
</evidence>
<name>A0A1E8GMP2_9LACT</name>
<dbReference type="InterPro" id="IPR000073">
    <property type="entry name" value="AB_hydrolase_1"/>
</dbReference>
<dbReference type="EMBL" id="MKIR01000023">
    <property type="protein sequence ID" value="OFI48798.1"/>
    <property type="molecule type" value="Genomic_DNA"/>
</dbReference>
<organism evidence="2 3">
    <name type="scientific">Floricoccus tropicus</name>
    <dbReference type="NCBI Taxonomy" id="1859473"/>
    <lineage>
        <taxon>Bacteria</taxon>
        <taxon>Bacillati</taxon>
        <taxon>Bacillota</taxon>
        <taxon>Bacilli</taxon>
        <taxon>Lactobacillales</taxon>
        <taxon>Streptococcaceae</taxon>
        <taxon>Floricoccus</taxon>
    </lineage>
</organism>
<comment type="caution">
    <text evidence="2">The sequence shown here is derived from an EMBL/GenBank/DDBJ whole genome shotgun (WGS) entry which is preliminary data.</text>
</comment>
<proteinExistence type="predicted"/>
<dbReference type="PANTHER" id="PTHR43798:SF6">
    <property type="entry name" value="HYDROLASE, PUTATIVE (AFU_ORTHOLOGUE AFUA_4G13070)-RELATED"/>
    <property type="match status" value="1"/>
</dbReference>
<dbReference type="InterPro" id="IPR029058">
    <property type="entry name" value="AB_hydrolase_fold"/>
</dbReference>
<evidence type="ECO:0000259" key="1">
    <source>
        <dbReference type="Pfam" id="PF00561"/>
    </source>
</evidence>
<dbReference type="Pfam" id="PF00561">
    <property type="entry name" value="Abhydrolase_1"/>
    <property type="match status" value="1"/>
</dbReference>
<gene>
    <name evidence="2" type="ORF">BG261_05260</name>
</gene>
<accession>A0A1E8GMP2</accession>
<dbReference type="STRING" id="1859473.BG261_05260"/>
<protein>
    <recommendedName>
        <fullName evidence="1">AB hydrolase-1 domain-containing protein</fullName>
    </recommendedName>
</protein>
<keyword evidence="3" id="KW-1185">Reference proteome</keyword>
<reference evidence="3" key="1">
    <citation type="submission" date="2016-09" db="EMBL/GenBank/DDBJ databases">
        <title>Draft genome sequence of a novel species of the family Streptococcaceae isolated from flowers.</title>
        <authorList>
            <person name="Chuah L.-O."/>
            <person name="Yap K.-P."/>
            <person name="Thong K.L."/>
            <person name="Liong M.T."/>
            <person name="Ahmad R."/>
            <person name="Rusul G."/>
        </authorList>
    </citation>
    <scope>NUCLEOTIDE SEQUENCE [LARGE SCALE GENOMIC DNA]</scope>
    <source>
        <strain evidence="3">DF1</strain>
    </source>
</reference>